<reference evidence="3" key="1">
    <citation type="submission" date="2018-12" db="EMBL/GenBank/DDBJ databases">
        <title>Novel natural products biosynthetic potential of the class Ktedonobacteria.</title>
        <authorList>
            <person name="Zheng Y."/>
            <person name="Saitou A."/>
            <person name="Wang C.M."/>
            <person name="Toyoda A."/>
            <person name="Minakuchi Y."/>
            <person name="Sekiguchi Y."/>
            <person name="Ueda K."/>
            <person name="Takano H."/>
            <person name="Sakai Y."/>
            <person name="Yokota A."/>
            <person name="Yabe S."/>
        </authorList>
    </citation>
    <scope>NUCLEOTIDE SEQUENCE</scope>
    <source>
        <strain evidence="3">A3-2</strain>
    </source>
</reference>
<evidence type="ECO:0000256" key="1">
    <source>
        <dbReference type="ARBA" id="ARBA00008520"/>
    </source>
</evidence>
<dbReference type="Gene3D" id="3.40.190.10">
    <property type="entry name" value="Periplasmic binding protein-like II"/>
    <property type="match status" value="2"/>
</dbReference>
<sequence length="466" mass="50913">MFIYDRQQREALDQLVQDLNEQRIGRRVFLQRAMALGLTASAAASVLAACGTPSTTGGGTGTPATVTSVDVLNVWSGEEQQSFDAVVTPFESQSKITVKIEATRDLDAVLTSRLRGGNPPDIAVLPNPGKMQQLASQGKLIPLDSFLDMNKVKSDYASTWINLGSYNGRLYALFYKAANKGTIWYNPTQLQAIGGTIPKTWDDLIKLSDMIASKGKYPWSMGVESGSASGWPAADWVDEIFLLQSGPDLYDQWVNHKIPWTHSSVKQAFQTFAQIITGKHYINGAPQSILATNFQDASYAPFKNPPEAYLYYLGDFTAGFITAQFKNAQPGKDFNFFPFPTINAQYQGAVTGGADVIVALKDNNGVRELVKYLETAQAQEIWVKRGGFTSPSKAVSLSSYPNDVARASAQMLTSATIFRFGADDLMPPAMETAYWKAMLDFIKDPTKLDSILSSLEATAQQAYASS</sequence>
<gene>
    <name evidence="3" type="ORF">KTA_38520</name>
</gene>
<dbReference type="AlphaFoldDB" id="A0A455T869"/>
<dbReference type="InterPro" id="IPR050490">
    <property type="entry name" value="Bact_solute-bd_prot1"/>
</dbReference>
<dbReference type="PANTHER" id="PTHR43649:SF29">
    <property type="entry name" value="OSMOPROTECTIVE COMPOUNDS-BINDING PROTEIN GGTB"/>
    <property type="match status" value="1"/>
</dbReference>
<keyword evidence="2" id="KW-0813">Transport</keyword>
<evidence type="ECO:0000313" key="3">
    <source>
        <dbReference type="EMBL" id="BBH95653.1"/>
    </source>
</evidence>
<dbReference type="EMBL" id="AP019377">
    <property type="protein sequence ID" value="BBH95653.1"/>
    <property type="molecule type" value="Genomic_DNA"/>
</dbReference>
<evidence type="ECO:0000256" key="2">
    <source>
        <dbReference type="ARBA" id="ARBA00022448"/>
    </source>
</evidence>
<dbReference type="Pfam" id="PF01547">
    <property type="entry name" value="SBP_bac_1"/>
    <property type="match status" value="1"/>
</dbReference>
<dbReference type="PANTHER" id="PTHR43649">
    <property type="entry name" value="ARABINOSE-BINDING PROTEIN-RELATED"/>
    <property type="match status" value="1"/>
</dbReference>
<accession>A0A455T869</accession>
<dbReference type="SUPFAM" id="SSF53850">
    <property type="entry name" value="Periplasmic binding protein-like II"/>
    <property type="match status" value="1"/>
</dbReference>
<organism evidence="3">
    <name type="scientific">Thermogemmatispora argillosa</name>
    <dbReference type="NCBI Taxonomy" id="2045280"/>
    <lineage>
        <taxon>Bacteria</taxon>
        <taxon>Bacillati</taxon>
        <taxon>Chloroflexota</taxon>
        <taxon>Ktedonobacteria</taxon>
        <taxon>Thermogemmatisporales</taxon>
        <taxon>Thermogemmatisporaceae</taxon>
        <taxon>Thermogemmatispora</taxon>
    </lineage>
</organism>
<protein>
    <submittedName>
        <fullName evidence="3">Sugar ABC transporter substrate-binding protein</fullName>
    </submittedName>
</protein>
<dbReference type="InterPro" id="IPR006059">
    <property type="entry name" value="SBP"/>
</dbReference>
<proteinExistence type="inferred from homology"/>
<comment type="similarity">
    <text evidence="1">Belongs to the bacterial solute-binding protein 1 family.</text>
</comment>
<name>A0A455T869_9CHLR</name>